<sequence>MKKFIFTVVAAVTLSACSPSSGETYLDEFEKLENDLSQLAEQAEVCFSEIEATMDKYDHLNPSNQEDFDNLFSEAEQQRYNEIEDNVEEQLKKLRDIFDREC</sequence>
<feature type="coiled-coil region" evidence="3">
    <location>
        <begin position="73"/>
        <end position="100"/>
    </location>
</feature>
<dbReference type="EMBL" id="PIPT01000001">
    <property type="protein sequence ID" value="RUO50655.1"/>
    <property type="molecule type" value="Genomic_DNA"/>
</dbReference>
<proteinExistence type="predicted"/>
<keyword evidence="2" id="KW-0732">Signal</keyword>
<dbReference type="Pfam" id="PF08139">
    <property type="entry name" value="LPAM_1"/>
    <property type="match status" value="1"/>
</dbReference>
<comment type="caution">
    <text evidence="4">The sequence shown here is derived from an EMBL/GenBank/DDBJ whole genome shotgun (WGS) entry which is preliminary data.</text>
</comment>
<dbReference type="AlphaFoldDB" id="A0A432XPJ9"/>
<evidence type="ECO:0000256" key="3">
    <source>
        <dbReference type="SAM" id="Coils"/>
    </source>
</evidence>
<evidence type="ECO:0000256" key="1">
    <source>
        <dbReference type="ARBA" id="ARBA00017922"/>
    </source>
</evidence>
<organism evidence="4 5">
    <name type="scientific">Pseudidiomarina aquimaris</name>
    <dbReference type="NCBI Taxonomy" id="641841"/>
    <lineage>
        <taxon>Bacteria</taxon>
        <taxon>Pseudomonadati</taxon>
        <taxon>Pseudomonadota</taxon>
        <taxon>Gammaproteobacteria</taxon>
        <taxon>Alteromonadales</taxon>
        <taxon>Idiomarinaceae</taxon>
        <taxon>Pseudidiomarina</taxon>
    </lineage>
</organism>
<name>A0A432XPJ9_9GAMM</name>
<dbReference type="PROSITE" id="PS51257">
    <property type="entry name" value="PROKAR_LIPOPROTEIN"/>
    <property type="match status" value="1"/>
</dbReference>
<dbReference type="InterPro" id="IPR012640">
    <property type="entry name" value="Membr_lipoprot_lipid_attach_CS"/>
</dbReference>
<accession>A0A432XPJ9</accession>
<gene>
    <name evidence="4" type="ORF">CWE21_00695</name>
</gene>
<feature type="coiled-coil region" evidence="3">
    <location>
        <begin position="22"/>
        <end position="49"/>
    </location>
</feature>
<keyword evidence="5" id="KW-1185">Reference proteome</keyword>
<evidence type="ECO:0000313" key="5">
    <source>
        <dbReference type="Proteomes" id="UP000286678"/>
    </source>
</evidence>
<protein>
    <recommendedName>
        <fullName evidence="1">Type IV secretion system putative lipoprotein virB7</fullName>
    </recommendedName>
</protein>
<reference evidence="5" key="1">
    <citation type="journal article" date="2018" name="Front. Microbiol.">
        <title>Genome-Based Analysis Reveals the Taxonomy and Diversity of the Family Idiomarinaceae.</title>
        <authorList>
            <person name="Liu Y."/>
            <person name="Lai Q."/>
            <person name="Shao Z."/>
        </authorList>
    </citation>
    <scope>NUCLEOTIDE SEQUENCE [LARGE SCALE GENOMIC DNA]</scope>
    <source>
        <strain evidence="5">SW15</strain>
    </source>
</reference>
<dbReference type="Proteomes" id="UP000286678">
    <property type="component" value="Unassembled WGS sequence"/>
</dbReference>
<dbReference type="OrthoDB" id="9920738at2"/>
<keyword evidence="3" id="KW-0175">Coiled coil</keyword>
<evidence type="ECO:0000313" key="4">
    <source>
        <dbReference type="EMBL" id="RUO50655.1"/>
    </source>
</evidence>
<evidence type="ECO:0000256" key="2">
    <source>
        <dbReference type="ARBA" id="ARBA00022729"/>
    </source>
</evidence>
<dbReference type="RefSeq" id="WP_126832204.1">
    <property type="nucleotide sequence ID" value="NZ_PIPT01000001.1"/>
</dbReference>